<sequence length="3048" mass="346105">MAGRYLTYVVNHVFLPPCLPQEDDYTIEKSTELIQRCLDCCQKFQGFLPEEERLKFISSISMLQAMLELRDDTGWLLSNKVGHAFEHMTVGGVLVLHIVSQNAEAVLQAKGRLIRHFPGLAVSLKPERISDSRFCHAFAESLCGLDRETPVEALPVIQKDKTDFIELRDTIDPKFVTAMLPAIVRNVDEPLDVIRISKRTRDDVVWRNGPAPSLPWRRSPLWLLVRVALQTTLRGEGDSGSDESYKSFLLFFMADILCDGLKSRLPHDVLYVMIAKITRRVIKMSHIEQGPWLHYVQNQLLSAREHISDNWAALQDESTSKIPWEEWHSSPPNLLQDTQLTLRTLSPYFQSVCSRTLFPSNISKYTIQSMPRISYTVAGLPIFPYLYRSEENERLCLADLEYWVNTTLPTWVDDNVEIETTGQELAKVIETYISKAQKVYSGCPVDMSRMFLTTICLWVALDKVAIAHCHLLADYDPGFPSSLFMPLLLPKQADIEELARVEQYLKTRRLGANKNYPSIFTFDGENSFSVRYFDDSEHHQVLQDRIVNKATKDRSEKVLEFERENITYENRLKTWESTTCEFETTSLIDGKDGLKHKRTCNRCKMKKEAMAVKIKIHEWPLPEDPLAIKCAVFHLDIPKPIASWLDTTYNVLVDLFSPVPSGLVGTRNSAKLHFLDEYQGLSEFRKSTTRRLQLASIVKPVSGTHYRIDKMLNKCLGISEICVPLGMRYCVFDRENSRQSHSLLGQCDIQLRCTLQLPEGPYRQLQYAVDNTKHSTNTVIAEQTNCPAELTFHEMYSFCSLRSGHRLQWRNILRELISGTMNFSRQETSMLILAAIWQVGPYSIDNEPFCESHADLEEREFGLVLISALGNAMHNVEGNWQGATSLRTFIAITTRVLSSTPFEVVQEGCLQLLRRARDMAESWMDEIRLKLQHLPESEAKDLNVIALEVALTCHVTFDVNDEYFESLLQSNCDIASITKCCIYIHDRCPSIKSLPQSTRFLVRLYWRLCHRIEENLTAKIMNCQDGLHLTISKWWPGYRRGSPFKLANVDKPWLVSMTPSDANYSSVTILYNVLNGELQINGSPLSRLPRVYEEHDLYHRIFPGKKFEVIPSPMPGMKFATPDKIFGYQIHFGMDENNLIIRAKNEMGVYEILRSDVVNGDFPKTFVTQHSLWLDLGTNSIEFRPMDNLWKSNPQNWVIQSAKYDHVLASGQWRLIEMNSDTGIAVASILSPLESLENMHIMFNPQSEELKASLPRLKLDFFMTRGSRLLESKQFCGMVVDDEQSFGSLTGLANKLVLRGKHDSSRNVIIPHGDVSWSRKDNHVCVSIKACDSSTVPYYSYMIDPQLGRLVDNGSLRSKLFRCYLHAVTANALVDNLTRTTGTEEAIRILRAASTCSLMPLEAQDIDILTRIAQLTPRRQYYPRHLKVMQEVKWNNAISPLSQHNAFMTLAQSLVGLHEDAIRASTYCVDGFGAEAFTTQTDSVYDARDHTLDGKRLAQAHRTAELVDAWSISLATHQDLFALLNSWDTAIHGLPVPQSTTSPLNYDLKLLEDRDTFLPEMFLQIVDRFSKSNPEEDKYRIMFFLSTLSFLHDAKHDLAQTLLAFATVPKLRLIHPPAHQSYELTAGYIPQSEMLTSIANDFSFDFEQSPESKYAALPNESLYATRQRLVEEYTKSKNERAVKFAEGLTTQWPAICVSTPVDPECHEFIHVDNALRAVQPHFESWYKNFELKQFIDQTQVVLNSLTPSSYVPPVFPYRYPEDDYQRKAAYLSLEHAFSTPAPRIGEVEHHPFASWIRGEAIGMVDDRQLNDVLRDLGSSTVYETEYLEHLLTSLKALTACEDSHSISLHPTDDVEDAIQRYIDSCQNLAEVSFKKICDRLKYKSSPPMKLATEAGFSPRLSPTMVLEHLSLANVAQLTNTWKQTLIRYGLALSSLQHAERILKRIKMGLDMLPELLNTGCRGWKPSDYPDWLLFEIENDMLIRPVQAEIALEMISPSAKQNSIMQLNMGEGKSSVIVPIVAAALADRNKLVRVVVLRPLAKQMFSTMVKKLGGLVGRRIYQVPISRSLHPDKGLARTILNLYKECCESGGILLLQPEHILSFELLGLDRLLTGDFEAGNEIVGIQRWLNDTSRDILDESDEILSVNFELVYTMGTPRTVEFSPHRWTIIQAVLELMNKFSKDILDLFPLGLEVHPIFPRSTQFRIRVLHPEAGQKLIELIATSICEGGLLEVPVLHFPKATRELLFSYLTGQSAVDAPELLESSVSQAESARRDLLLLRGLLGGGILLFAVTQKRWRVNYGLDLSRTMLAVPYRAKDTPAPRASFSHPDVSIVLTALSYYYGGLSNKQLTIAFKQLLQGDHAQEEYELWVRDAPKLLSTFHKITSVNLQNLDQCKEQLFPHLRFSRGAVNYYLCHLVFPKEMKEFPHKISCSGWDIGRHKTHPTTGFSGTNDSRYILPLSVHQCSLKKQLHTNAKQLLCVLRPENTFYPGDTSDGGEFDADILLRLVASATPPIQVILDVGAQVLELENEQLAQQWLAKGSATHAEAVVYFDDDELVVLTRDGHKEALNSSPYAMQLDKCIVYLDEAHTRGTDLALPTNYRAAVTLGPNITKDRLLQACMRMRKLGNGQSLAFYAPADIRRKILQCNGKTFNDAIEISDLLKYSISETWAHTRKCVPLWGTQGLRFQRHSLAWSKASEVSSSEFPVEIAKSILEKEARSIEERYGFNKSCSDEQVIFRGAEDETLADRMEEINAIRVKCKYFDTNSFDGALLQEEQERELQIELEREQQVEQPSALKAVPQRMHPDVETFLCSGFLDHSSPAFIPAFKIFKATSLVKALQPDSWTQDLLVTRNFARTVITEGHHPLDLFIPPVNWISTSTKEGVLKLVILSPFEANEAMALVRQNASTTLHVYSPRIGISTAPIDDLSLGALPPCQPRPRDLLTLQLNLFAGQLYVENYEEYLFLCRFLGLAHHPPSDGVRVSRDGFVNPADRRNFDPAMIRQCKFSKSPIQFLTALMSLRRKGQDISRSHMGAILKGGLLTRESAFN</sequence>
<dbReference type="PANTHER" id="PTHR13367:SF34">
    <property type="match status" value="1"/>
</dbReference>
<evidence type="ECO:0000256" key="3">
    <source>
        <dbReference type="ARBA" id="ARBA00022670"/>
    </source>
</evidence>
<dbReference type="PANTHER" id="PTHR13367">
    <property type="entry name" value="UBIQUITIN THIOESTERASE"/>
    <property type="match status" value="1"/>
</dbReference>
<organism evidence="10 11">
    <name type="scientific">[Emmonsia] crescens</name>
    <dbReference type="NCBI Taxonomy" id="73230"/>
    <lineage>
        <taxon>Eukaryota</taxon>
        <taxon>Fungi</taxon>
        <taxon>Dikarya</taxon>
        <taxon>Ascomycota</taxon>
        <taxon>Pezizomycotina</taxon>
        <taxon>Eurotiomycetes</taxon>
        <taxon>Eurotiomycetidae</taxon>
        <taxon>Onygenales</taxon>
        <taxon>Ajellomycetaceae</taxon>
        <taxon>Emergomyces</taxon>
    </lineage>
</organism>
<evidence type="ECO:0000256" key="5">
    <source>
        <dbReference type="ARBA" id="ARBA00022801"/>
    </source>
</evidence>
<dbReference type="InterPro" id="IPR022099">
    <property type="entry name" value="DUF3638"/>
</dbReference>
<dbReference type="GO" id="GO:0006508">
    <property type="term" value="P:proteolysis"/>
    <property type="evidence" value="ECO:0007669"/>
    <property type="project" value="UniProtKB-KW"/>
</dbReference>
<protein>
    <recommendedName>
        <fullName evidence="2">ubiquitinyl hydrolase 1</fullName>
        <ecNumber evidence="2">3.4.19.12</ecNumber>
    </recommendedName>
</protein>
<keyword evidence="4" id="KW-0833">Ubl conjugation pathway</keyword>
<evidence type="ECO:0000256" key="6">
    <source>
        <dbReference type="ARBA" id="ARBA00022807"/>
    </source>
</evidence>
<comment type="caution">
    <text evidence="10">The sequence shown here is derived from an EMBL/GenBank/DDBJ whole genome shotgun (WGS) entry which is preliminary data.</text>
</comment>
<dbReference type="EMBL" id="PDND01000071">
    <property type="protein sequence ID" value="PGH33138.1"/>
    <property type="molecule type" value="Genomic_DNA"/>
</dbReference>
<evidence type="ECO:0000259" key="7">
    <source>
        <dbReference type="Pfam" id="PF12340"/>
    </source>
</evidence>
<evidence type="ECO:0000256" key="2">
    <source>
        <dbReference type="ARBA" id="ARBA00012759"/>
    </source>
</evidence>
<keyword evidence="3" id="KW-0645">Protease</keyword>
<dbReference type="VEuPathDB" id="FungiDB:EMCG_07247"/>
<keyword evidence="5" id="KW-0378">Hydrolase</keyword>
<feature type="domain" description="DUF3645" evidence="8">
    <location>
        <begin position="2303"/>
        <end position="2335"/>
    </location>
</feature>
<evidence type="ECO:0000256" key="4">
    <source>
        <dbReference type="ARBA" id="ARBA00022786"/>
    </source>
</evidence>
<keyword evidence="6" id="KW-0788">Thiol protease</keyword>
<dbReference type="Pfam" id="PF12340">
    <property type="entry name" value="DUF3638"/>
    <property type="match status" value="1"/>
</dbReference>
<gene>
    <name evidence="10" type="ORF">GX50_04045</name>
</gene>
<dbReference type="STRING" id="73230.A0A2B7ZIZ2"/>
<dbReference type="EC" id="3.4.19.12" evidence="2"/>
<comment type="catalytic activity">
    <reaction evidence="1">
        <text>Thiol-dependent hydrolysis of ester, thioester, amide, peptide and isopeptide bonds formed by the C-terminal Gly of ubiquitin (a 76-residue protein attached to proteins as an intracellular targeting signal).</text>
        <dbReference type="EC" id="3.4.19.12"/>
    </reaction>
</comment>
<keyword evidence="11" id="KW-1185">Reference proteome</keyword>
<dbReference type="InterPro" id="IPR022105">
    <property type="entry name" value="DUF3645"/>
</dbReference>
<feature type="domain" description="DUF6606" evidence="9">
    <location>
        <begin position="9"/>
        <end position="103"/>
    </location>
</feature>
<dbReference type="Pfam" id="PF12359">
    <property type="entry name" value="DUF3645"/>
    <property type="match status" value="1"/>
</dbReference>
<evidence type="ECO:0000313" key="11">
    <source>
        <dbReference type="Proteomes" id="UP000226031"/>
    </source>
</evidence>
<evidence type="ECO:0000259" key="9">
    <source>
        <dbReference type="Pfam" id="PF20255"/>
    </source>
</evidence>
<feature type="domain" description="DUF6606" evidence="9">
    <location>
        <begin position="104"/>
        <end position="257"/>
    </location>
</feature>
<dbReference type="GO" id="GO:0004843">
    <property type="term" value="F:cysteine-type deubiquitinase activity"/>
    <property type="evidence" value="ECO:0007669"/>
    <property type="project" value="UniProtKB-EC"/>
</dbReference>
<evidence type="ECO:0000259" key="8">
    <source>
        <dbReference type="Pfam" id="PF12359"/>
    </source>
</evidence>
<dbReference type="Proteomes" id="UP000226031">
    <property type="component" value="Unassembled WGS sequence"/>
</dbReference>
<name>A0A2B7ZIZ2_9EURO</name>
<accession>A0A2B7ZIZ2</accession>
<dbReference type="InterPro" id="IPR046541">
    <property type="entry name" value="DUF6606"/>
</dbReference>
<feature type="domain" description="DUF3638" evidence="7">
    <location>
        <begin position="1961"/>
        <end position="2182"/>
    </location>
</feature>
<dbReference type="Pfam" id="PF20255">
    <property type="entry name" value="DUF6606"/>
    <property type="match status" value="2"/>
</dbReference>
<dbReference type="InterPro" id="IPR051346">
    <property type="entry name" value="OTU_Deubiquitinase"/>
</dbReference>
<evidence type="ECO:0000256" key="1">
    <source>
        <dbReference type="ARBA" id="ARBA00000707"/>
    </source>
</evidence>
<evidence type="ECO:0000313" key="10">
    <source>
        <dbReference type="EMBL" id="PGH33138.1"/>
    </source>
</evidence>
<reference evidence="10 11" key="1">
    <citation type="submission" date="2017-10" db="EMBL/GenBank/DDBJ databases">
        <title>Comparative genomics in systemic dimorphic fungi from Ajellomycetaceae.</title>
        <authorList>
            <person name="Munoz J.F."/>
            <person name="Mcewen J.G."/>
            <person name="Clay O.K."/>
            <person name="Cuomo C.A."/>
        </authorList>
    </citation>
    <scope>NUCLEOTIDE SEQUENCE [LARGE SCALE GENOMIC DNA]</scope>
    <source>
        <strain evidence="10 11">UAMH4076</strain>
    </source>
</reference>
<proteinExistence type="predicted"/>